<reference evidence="1 2" key="1">
    <citation type="submission" date="2011-02" db="EMBL/GenBank/DDBJ databases">
        <authorList>
            <person name="Durkin A.S."/>
            <person name="Madupu R."/>
            <person name="Torralba M."/>
            <person name="Gillis M."/>
            <person name="Methe B."/>
            <person name="Sutton G."/>
            <person name="Nelson K.E."/>
        </authorList>
    </citation>
    <scope>NUCLEOTIDE SEQUENCE [LARGE SCALE GENOMIC DNA]</scope>
    <source>
        <strain evidence="1 2">CRIS 18C-A</strain>
    </source>
</reference>
<name>F0HAR3_9BACT</name>
<gene>
    <name evidence="1" type="ORF">HMPREF9303_0177</name>
</gene>
<organism evidence="1 2">
    <name type="scientific">Prevotella denticola CRIS 18C-A</name>
    <dbReference type="NCBI Taxonomy" id="944557"/>
    <lineage>
        <taxon>Bacteria</taxon>
        <taxon>Pseudomonadati</taxon>
        <taxon>Bacteroidota</taxon>
        <taxon>Bacteroidia</taxon>
        <taxon>Bacteroidales</taxon>
        <taxon>Prevotellaceae</taxon>
        <taxon>Prevotella</taxon>
    </lineage>
</organism>
<sequence>MPIRVFPPHYQLVYISFDISSFSLISYTSKQSSLHIEKYFFTRRKIFLYVKRNSYLHEYNSSSMLIFPFAKLLLLLRSLRLHYPTARQAAPFSWSSMLFTASSRRRRGRTKV</sequence>
<dbReference type="EMBL" id="AEXO01000113">
    <property type="protein sequence ID" value="EGC85080.1"/>
    <property type="molecule type" value="Genomic_DNA"/>
</dbReference>
<evidence type="ECO:0000313" key="1">
    <source>
        <dbReference type="EMBL" id="EGC85080.1"/>
    </source>
</evidence>
<comment type="caution">
    <text evidence="1">The sequence shown here is derived from an EMBL/GenBank/DDBJ whole genome shotgun (WGS) entry which is preliminary data.</text>
</comment>
<dbReference type="Proteomes" id="UP000003155">
    <property type="component" value="Unassembled WGS sequence"/>
</dbReference>
<proteinExistence type="predicted"/>
<accession>F0HAR3</accession>
<keyword evidence="2" id="KW-1185">Reference proteome</keyword>
<evidence type="ECO:0000313" key="2">
    <source>
        <dbReference type="Proteomes" id="UP000003155"/>
    </source>
</evidence>
<protein>
    <submittedName>
        <fullName evidence="1">Uncharacterized protein</fullName>
    </submittedName>
</protein>
<dbReference type="AlphaFoldDB" id="F0HAR3"/>